<dbReference type="InterPro" id="IPR036259">
    <property type="entry name" value="MFS_trans_sf"/>
</dbReference>
<dbReference type="PROSITE" id="PS50850">
    <property type="entry name" value="MFS"/>
    <property type="match status" value="1"/>
</dbReference>
<feature type="transmembrane region" description="Helical" evidence="9">
    <location>
        <begin position="12"/>
        <end position="35"/>
    </location>
</feature>
<feature type="transmembrane region" description="Helical" evidence="9">
    <location>
        <begin position="165"/>
        <end position="186"/>
    </location>
</feature>
<evidence type="ECO:0000313" key="11">
    <source>
        <dbReference type="EMBL" id="AFW04557.1"/>
    </source>
</evidence>
<keyword evidence="4 9" id="KW-0812">Transmembrane</keyword>
<dbReference type="PANTHER" id="PTHR42718">
    <property type="entry name" value="MAJOR FACILITATOR SUPERFAMILY MULTIDRUG TRANSPORTER MFSC"/>
    <property type="match status" value="1"/>
</dbReference>
<sequence>MRRHRPMERRWWTLLVVCAAMFMLLLDVNVVVVALPDIQEELDAGLGSLQWMTDAYALTLAALLLTAGFLADKYGRRRLFALGLVLFTGGSLLCGLAQDAPALIACRAVQGIGGATLSATSLALLAGSFRGRQRGVAFGVWGAVAGVAIGLGPVLGGLLTDSVGWRGIFLVNVPVGAAALVITLRRVEESRAPHTGRIDWLGVVTLTAGLFSLVHGLITAGEAGWDEEGVIVRLALAAVFLTAFALAERRAAEPMFSLSLLRIPTFLGGSVAAFAMNASLYAVFMYLVLYLQNGLGDGPLVTGLRLLVGSAFTFVAAFVAGRLSSRVPVRWLIGPGLLLVGLGLLLMRGLTAGSGWTHLIAGLIVSGTGAGLVNPPLASTAVGVVPPHRSGMASGVNQTFRQIGLAVGVACYGTVFSATLHATLQRRLAAVPGQGGRAGELAEAVHRGVADRVTAQAPPAVRDAQAEAVRAGFAEALNAVLLTGGVLALVGGVLAGVLIRSRDFAAHRQPSAAQGETAGPEETAERRPGLEASGGR</sequence>
<name>L7PK81_9ACTN</name>
<keyword evidence="3" id="KW-1003">Cell membrane</keyword>
<protein>
    <submittedName>
        <fullName evidence="11">Drug resistance transporter</fullName>
    </submittedName>
</protein>
<dbReference type="PANTHER" id="PTHR42718:SF49">
    <property type="entry name" value="EXPORT PROTEIN"/>
    <property type="match status" value="1"/>
</dbReference>
<evidence type="ECO:0000256" key="6">
    <source>
        <dbReference type="ARBA" id="ARBA00023136"/>
    </source>
</evidence>
<evidence type="ECO:0000256" key="9">
    <source>
        <dbReference type="SAM" id="Phobius"/>
    </source>
</evidence>
<feature type="transmembrane region" description="Helical" evidence="9">
    <location>
        <begin position="198"/>
        <end position="218"/>
    </location>
</feature>
<reference evidence="11" key="1">
    <citation type="journal article" date="2013" name="J. Am. Chem. Soc.">
        <title>Characterization of streptonigrin biosynthesis reveals a cryptic carboxyl methylation and an unusual oxidative cleavage of a N-C bond.</title>
        <authorList>
            <person name="Xu F."/>
            <person name="Kong D."/>
            <person name="He X."/>
            <person name="Zhang Z."/>
            <person name="Han M."/>
            <person name="Xie X."/>
            <person name="Wang P."/>
            <person name="Cheng H."/>
            <person name="Tao M."/>
            <person name="Zhang L."/>
            <person name="Deng Z."/>
            <person name="Lin S."/>
        </authorList>
    </citation>
    <scope>NUCLEOTIDE SEQUENCE</scope>
    <source>
        <strain evidence="11">CGMCC 4.1223</strain>
    </source>
</reference>
<dbReference type="GO" id="GO:0005886">
    <property type="term" value="C:plasma membrane"/>
    <property type="evidence" value="ECO:0007669"/>
    <property type="project" value="UniProtKB-SubCell"/>
</dbReference>
<keyword evidence="2" id="KW-0813">Transport</keyword>
<dbReference type="NCBIfam" id="TIGR00711">
    <property type="entry name" value="efflux_EmrB"/>
    <property type="match status" value="1"/>
</dbReference>
<organism evidence="11">
    <name type="scientific">Streptomyces albus</name>
    <dbReference type="NCBI Taxonomy" id="1888"/>
    <lineage>
        <taxon>Bacteria</taxon>
        <taxon>Bacillati</taxon>
        <taxon>Actinomycetota</taxon>
        <taxon>Actinomycetes</taxon>
        <taxon>Kitasatosporales</taxon>
        <taxon>Streptomycetaceae</taxon>
        <taxon>Streptomyces</taxon>
    </lineage>
</organism>
<proteinExistence type="predicted"/>
<evidence type="ECO:0000256" key="5">
    <source>
        <dbReference type="ARBA" id="ARBA00022989"/>
    </source>
</evidence>
<dbReference type="AlphaFoldDB" id="L7PK81"/>
<dbReference type="SUPFAM" id="SSF103473">
    <property type="entry name" value="MFS general substrate transporter"/>
    <property type="match status" value="1"/>
</dbReference>
<feature type="transmembrane region" description="Helical" evidence="9">
    <location>
        <begin position="259"/>
        <end position="288"/>
    </location>
</feature>
<dbReference type="CDD" id="cd17321">
    <property type="entry name" value="MFS_MMR_MDR_like"/>
    <property type="match status" value="1"/>
</dbReference>
<dbReference type="Gene3D" id="1.20.1720.10">
    <property type="entry name" value="Multidrug resistance protein D"/>
    <property type="match status" value="1"/>
</dbReference>
<feature type="transmembrane region" description="Helical" evidence="9">
    <location>
        <begin position="55"/>
        <end position="72"/>
    </location>
</feature>
<evidence type="ECO:0000256" key="7">
    <source>
        <dbReference type="ARBA" id="ARBA00023251"/>
    </source>
</evidence>
<dbReference type="PRINTS" id="PR01036">
    <property type="entry name" value="TCRTETB"/>
</dbReference>
<evidence type="ECO:0000256" key="8">
    <source>
        <dbReference type="SAM" id="MobiDB-lite"/>
    </source>
</evidence>
<keyword evidence="6 9" id="KW-0472">Membrane</keyword>
<dbReference type="InterPro" id="IPR011701">
    <property type="entry name" value="MFS"/>
</dbReference>
<feature type="transmembrane region" description="Helical" evidence="9">
    <location>
        <begin position="104"/>
        <end position="126"/>
    </location>
</feature>
<gene>
    <name evidence="11" type="primary">stnG</name>
</gene>
<feature type="region of interest" description="Disordered" evidence="8">
    <location>
        <begin position="507"/>
        <end position="536"/>
    </location>
</feature>
<feature type="transmembrane region" description="Helical" evidence="9">
    <location>
        <begin position="300"/>
        <end position="319"/>
    </location>
</feature>
<feature type="transmembrane region" description="Helical" evidence="9">
    <location>
        <begin position="230"/>
        <end position="247"/>
    </location>
</feature>
<feature type="transmembrane region" description="Helical" evidence="9">
    <location>
        <begin position="356"/>
        <end position="382"/>
    </location>
</feature>
<evidence type="ECO:0000259" key="10">
    <source>
        <dbReference type="PROSITE" id="PS50850"/>
    </source>
</evidence>
<dbReference type="InterPro" id="IPR005829">
    <property type="entry name" value="Sugar_transporter_CS"/>
</dbReference>
<evidence type="ECO:0000256" key="1">
    <source>
        <dbReference type="ARBA" id="ARBA00004651"/>
    </source>
</evidence>
<feature type="transmembrane region" description="Helical" evidence="9">
    <location>
        <begin position="479"/>
        <end position="499"/>
    </location>
</feature>
<feature type="transmembrane region" description="Helical" evidence="9">
    <location>
        <begin position="138"/>
        <end position="159"/>
    </location>
</feature>
<dbReference type="GO" id="GO:0046677">
    <property type="term" value="P:response to antibiotic"/>
    <property type="evidence" value="ECO:0007669"/>
    <property type="project" value="UniProtKB-KW"/>
</dbReference>
<comment type="subcellular location">
    <subcellularLocation>
        <location evidence="1">Cell membrane</location>
        <topology evidence="1">Multi-pass membrane protein</topology>
    </subcellularLocation>
</comment>
<dbReference type="EMBL" id="JQ414024">
    <property type="protein sequence ID" value="AFW04557.1"/>
    <property type="molecule type" value="Genomic_DNA"/>
</dbReference>
<dbReference type="PROSITE" id="PS00216">
    <property type="entry name" value="SUGAR_TRANSPORT_1"/>
    <property type="match status" value="1"/>
</dbReference>
<feature type="transmembrane region" description="Helical" evidence="9">
    <location>
        <begin position="79"/>
        <end position="98"/>
    </location>
</feature>
<evidence type="ECO:0000256" key="3">
    <source>
        <dbReference type="ARBA" id="ARBA00022475"/>
    </source>
</evidence>
<keyword evidence="5 9" id="KW-1133">Transmembrane helix</keyword>
<feature type="transmembrane region" description="Helical" evidence="9">
    <location>
        <begin position="331"/>
        <end position="350"/>
    </location>
</feature>
<dbReference type="InterPro" id="IPR020846">
    <property type="entry name" value="MFS_dom"/>
</dbReference>
<keyword evidence="7" id="KW-0046">Antibiotic resistance</keyword>
<dbReference type="Pfam" id="PF07690">
    <property type="entry name" value="MFS_1"/>
    <property type="match status" value="1"/>
</dbReference>
<dbReference type="GO" id="GO:0022857">
    <property type="term" value="F:transmembrane transporter activity"/>
    <property type="evidence" value="ECO:0007669"/>
    <property type="project" value="InterPro"/>
</dbReference>
<feature type="transmembrane region" description="Helical" evidence="9">
    <location>
        <begin position="403"/>
        <end position="424"/>
    </location>
</feature>
<evidence type="ECO:0000256" key="4">
    <source>
        <dbReference type="ARBA" id="ARBA00022692"/>
    </source>
</evidence>
<feature type="domain" description="Major facilitator superfamily (MFS) profile" evidence="10">
    <location>
        <begin position="13"/>
        <end position="503"/>
    </location>
</feature>
<dbReference type="Gene3D" id="1.20.1250.20">
    <property type="entry name" value="MFS general substrate transporter like domains"/>
    <property type="match status" value="1"/>
</dbReference>
<accession>L7PK81</accession>
<dbReference type="InterPro" id="IPR004638">
    <property type="entry name" value="EmrB-like"/>
</dbReference>
<evidence type="ECO:0000256" key="2">
    <source>
        <dbReference type="ARBA" id="ARBA00022448"/>
    </source>
</evidence>